<keyword evidence="1" id="KW-0732">Signal</keyword>
<sequence length="140" mass="15193">MKSVTILCISLLPLVGIANANSEVVIITHPDNQQQLDESTLNRIFLGKDLFYPNGDKATPVQLDGSVASHQEFVDKFIGKSPKQFNAYWARMVFTGKAPMPATMASDDDMKATVAKDKSAIGYIDSSAVDDSVKVVMTLP</sequence>
<evidence type="ECO:0000313" key="3">
    <source>
        <dbReference type="Proteomes" id="UP000202440"/>
    </source>
</evidence>
<evidence type="ECO:0000256" key="1">
    <source>
        <dbReference type="SAM" id="SignalP"/>
    </source>
</evidence>
<dbReference type="SUPFAM" id="SSF53850">
    <property type="entry name" value="Periplasmic binding protein-like II"/>
    <property type="match status" value="1"/>
</dbReference>
<dbReference type="EMBL" id="CP022530">
    <property type="protein sequence ID" value="ASP38216.1"/>
    <property type="molecule type" value="Genomic_DNA"/>
</dbReference>
<evidence type="ECO:0000313" key="2">
    <source>
        <dbReference type="EMBL" id="ASP38216.1"/>
    </source>
</evidence>
<proteinExistence type="predicted"/>
<dbReference type="RefSeq" id="WP_094059415.1">
    <property type="nucleotide sequence ID" value="NZ_CP022530.1"/>
</dbReference>
<protein>
    <submittedName>
        <fullName evidence="2">Phosphate ABC transporter substrate-binding protein</fullName>
    </submittedName>
</protein>
<accession>A0A222FI01</accession>
<dbReference type="KEGG" id="bsan:CHH28_05740"/>
<dbReference type="Gene3D" id="3.40.190.10">
    <property type="entry name" value="Periplasmic binding protein-like II"/>
    <property type="match status" value="1"/>
</dbReference>
<dbReference type="Proteomes" id="UP000202440">
    <property type="component" value="Chromosome"/>
</dbReference>
<dbReference type="OrthoDB" id="5368544at2"/>
<reference evidence="2 3" key="1">
    <citation type="submission" date="2017-07" db="EMBL/GenBank/DDBJ databases">
        <title>Annotated genome sequence of Bacterioplanes sanyensis isolated from Red Sea.</title>
        <authorList>
            <person name="Rehman Z.U."/>
        </authorList>
    </citation>
    <scope>NUCLEOTIDE SEQUENCE [LARGE SCALE GENOMIC DNA]</scope>
    <source>
        <strain evidence="2 3">NV9</strain>
    </source>
</reference>
<feature type="signal peptide" evidence="1">
    <location>
        <begin position="1"/>
        <end position="20"/>
    </location>
</feature>
<feature type="chain" id="PRO_5012781657" evidence="1">
    <location>
        <begin position="21"/>
        <end position="140"/>
    </location>
</feature>
<organism evidence="2 3">
    <name type="scientific">Bacterioplanes sanyensis</name>
    <dbReference type="NCBI Taxonomy" id="1249553"/>
    <lineage>
        <taxon>Bacteria</taxon>
        <taxon>Pseudomonadati</taxon>
        <taxon>Pseudomonadota</taxon>
        <taxon>Gammaproteobacteria</taxon>
        <taxon>Oceanospirillales</taxon>
        <taxon>Oceanospirillaceae</taxon>
        <taxon>Bacterioplanes</taxon>
    </lineage>
</organism>
<keyword evidence="3" id="KW-1185">Reference proteome</keyword>
<name>A0A222FI01_9GAMM</name>
<dbReference type="AlphaFoldDB" id="A0A222FI01"/>
<gene>
    <name evidence="2" type="ORF">CHH28_05740</name>
</gene>